<dbReference type="GO" id="GO:0051301">
    <property type="term" value="P:cell division"/>
    <property type="evidence" value="ECO:0007669"/>
    <property type="project" value="UniProtKB-KW"/>
</dbReference>
<evidence type="ECO:0000256" key="1">
    <source>
        <dbReference type="ARBA" id="ARBA00016067"/>
    </source>
</evidence>
<name>A0A151ZF77_TIELA</name>
<evidence type="ECO:0000259" key="7">
    <source>
        <dbReference type="Pfam" id="PF12896"/>
    </source>
</evidence>
<evidence type="ECO:0000259" key="6">
    <source>
        <dbReference type="Pfam" id="PF12894"/>
    </source>
</evidence>
<dbReference type="OMA" id="SHKFNCS"/>
<organism evidence="8 9">
    <name type="scientific">Tieghemostelium lacteum</name>
    <name type="common">Slime mold</name>
    <name type="synonym">Dictyostelium lacteum</name>
    <dbReference type="NCBI Taxonomy" id="361077"/>
    <lineage>
        <taxon>Eukaryota</taxon>
        <taxon>Amoebozoa</taxon>
        <taxon>Evosea</taxon>
        <taxon>Eumycetozoa</taxon>
        <taxon>Dictyostelia</taxon>
        <taxon>Dictyosteliales</taxon>
        <taxon>Raperosteliaceae</taxon>
        <taxon>Tieghemostelium</taxon>
    </lineage>
</organism>
<dbReference type="GO" id="GO:0005680">
    <property type="term" value="C:anaphase-promoting complex"/>
    <property type="evidence" value="ECO:0007669"/>
    <property type="project" value="InterPro"/>
</dbReference>
<keyword evidence="5" id="KW-0131">Cell cycle</keyword>
<dbReference type="FunCoup" id="A0A151ZF77">
    <property type="interactions" value="182"/>
</dbReference>
<protein>
    <recommendedName>
        <fullName evidence="1">Anaphase-promoting complex subunit 4</fullName>
    </recommendedName>
</protein>
<keyword evidence="2" id="KW-0132">Cell division</keyword>
<dbReference type="Proteomes" id="UP000076078">
    <property type="component" value="Unassembled WGS sequence"/>
</dbReference>
<dbReference type="OrthoDB" id="2110451at2759"/>
<accession>A0A151ZF77</accession>
<keyword evidence="4" id="KW-0833">Ubl conjugation pathway</keyword>
<feature type="domain" description="Anaphase-promoting complex subunit 4-like WD40" evidence="6">
    <location>
        <begin position="22"/>
        <end position="103"/>
    </location>
</feature>
<dbReference type="Gene3D" id="2.130.10.10">
    <property type="entry name" value="YVTN repeat-like/Quinoprotein amine dehydrogenase"/>
    <property type="match status" value="1"/>
</dbReference>
<dbReference type="InterPro" id="IPR024790">
    <property type="entry name" value="APC4_long_dom"/>
</dbReference>
<dbReference type="AlphaFoldDB" id="A0A151ZF77"/>
<keyword evidence="9" id="KW-1185">Reference proteome</keyword>
<dbReference type="Pfam" id="PF12896">
    <property type="entry name" value="ANAPC4"/>
    <property type="match status" value="1"/>
</dbReference>
<dbReference type="GO" id="GO:0031145">
    <property type="term" value="P:anaphase-promoting complex-dependent catabolic process"/>
    <property type="evidence" value="ECO:0007669"/>
    <property type="project" value="InterPro"/>
</dbReference>
<dbReference type="Pfam" id="PF12894">
    <property type="entry name" value="ANAPC4_WD40"/>
    <property type="match status" value="1"/>
</dbReference>
<feature type="domain" description="Anaphase-promoting complex subunit 4 long" evidence="7">
    <location>
        <begin position="250"/>
        <end position="441"/>
    </location>
</feature>
<reference evidence="8 9" key="1">
    <citation type="submission" date="2015-12" db="EMBL/GenBank/DDBJ databases">
        <title>Dictyostelia acquired genes for synthesis and detection of signals that induce cell-type specialization by lateral gene transfer from prokaryotes.</title>
        <authorList>
            <person name="Gloeckner G."/>
            <person name="Schaap P."/>
        </authorList>
    </citation>
    <scope>NUCLEOTIDE SEQUENCE [LARGE SCALE GENOMIC DNA]</scope>
    <source>
        <strain evidence="8 9">TK</strain>
    </source>
</reference>
<proteinExistence type="predicted"/>
<keyword evidence="3" id="KW-0498">Mitosis</keyword>
<dbReference type="GO" id="GO:0034399">
    <property type="term" value="C:nuclear periphery"/>
    <property type="evidence" value="ECO:0007669"/>
    <property type="project" value="TreeGrafter"/>
</dbReference>
<dbReference type="STRING" id="361077.A0A151ZF77"/>
<comment type="caution">
    <text evidence="8">The sequence shown here is derived from an EMBL/GenBank/DDBJ whole genome shotgun (WGS) entry which is preliminary data.</text>
</comment>
<evidence type="ECO:0000313" key="8">
    <source>
        <dbReference type="EMBL" id="KYQ92520.1"/>
    </source>
</evidence>
<sequence>MSNDYVLLKDKVIGNEAIHYKICPTMDLVAIASKDNHISIIRFMNWQRLFTILPNTSNASSITSLEWSPFGKMIAVVYENSSISLFSIENSKLLYSISPPSPSPISLSNRLPIDSKYKLIWLNSQLSNKGSSTNSLMYNENNYFPSINSYNKNSGDVTSNNNNSSGSNNVLYSSRELYEEFDILTCNDSNGNIRFMSHGILEIASLNIYQLLLDNKRIKELNRIKIIETSFCLKYLCVLIENEDTGVIMYVLVDIQVILNRRQEIHEITLEYIKINRLLEVMKSNLDDIFEKWGESMSSLQSKWVEFEKLLGDYGYSSSIEQELLDLLMSGCPTPPTNQFICNNVQIKKLKTIEQQCLTIRDQLISFLIPSFENIFHSLTNLHNMSLWKERYHGLLDTDFISSLLPIVGVFGIRLQFLIKLFGNLHQQYQSFFSWLYRIQCYSNQIQMEKKLYQPFNEILIMNLLQQGLKLDPIEFNMKQYQPISTDYFKYNNNENQQQGNIFEMFKEFQIKFQELFKPISKMIPSQFKINSIVPIYDYPISGGQPNSTSTTTTQSNSSDIKSSILVTEDYGIYVIVYVKSENKVILVHRNDKSSSQLKYNCYQLETNQFIEDMTFYDQDSFLCLISQIDTERKKKKSTSIVQFQVSFKELEIPLFSINSTLLDLLKEVDQNINQSDSDTIIKQREINSQYRAQNSVAFSVSNKRGISSVVFAQKRMQLYDLEDQEESNENENMDESQ</sequence>
<evidence type="ECO:0000313" key="9">
    <source>
        <dbReference type="Proteomes" id="UP000076078"/>
    </source>
</evidence>
<evidence type="ECO:0000256" key="5">
    <source>
        <dbReference type="ARBA" id="ARBA00023306"/>
    </source>
</evidence>
<dbReference type="InterPro" id="IPR024977">
    <property type="entry name" value="Apc4-like_WD40_dom"/>
</dbReference>
<dbReference type="EMBL" id="LODT01000029">
    <property type="protein sequence ID" value="KYQ92520.1"/>
    <property type="molecule type" value="Genomic_DNA"/>
</dbReference>
<evidence type="ECO:0000256" key="4">
    <source>
        <dbReference type="ARBA" id="ARBA00022786"/>
    </source>
</evidence>
<dbReference type="GO" id="GO:0070979">
    <property type="term" value="P:protein K11-linked ubiquitination"/>
    <property type="evidence" value="ECO:0007669"/>
    <property type="project" value="TreeGrafter"/>
</dbReference>
<dbReference type="InterPro" id="IPR024789">
    <property type="entry name" value="APC4"/>
</dbReference>
<dbReference type="InterPro" id="IPR015943">
    <property type="entry name" value="WD40/YVTN_repeat-like_dom_sf"/>
</dbReference>
<dbReference type="InParanoid" id="A0A151ZF77"/>
<evidence type="ECO:0000256" key="2">
    <source>
        <dbReference type="ARBA" id="ARBA00022618"/>
    </source>
</evidence>
<dbReference type="SUPFAM" id="SSF50978">
    <property type="entry name" value="WD40 repeat-like"/>
    <property type="match status" value="1"/>
</dbReference>
<gene>
    <name evidence="8" type="ORF">DLAC_06509</name>
</gene>
<evidence type="ECO:0000256" key="3">
    <source>
        <dbReference type="ARBA" id="ARBA00022776"/>
    </source>
</evidence>
<dbReference type="PANTHER" id="PTHR13260:SF0">
    <property type="entry name" value="ANAPHASE-PROMOTING COMPLEX SUBUNIT 4"/>
    <property type="match status" value="1"/>
</dbReference>
<dbReference type="PANTHER" id="PTHR13260">
    <property type="entry name" value="ANAPHASE PROMOTING COMPLEX SUBUNIT 4 APC4"/>
    <property type="match status" value="1"/>
</dbReference>
<dbReference type="InterPro" id="IPR036322">
    <property type="entry name" value="WD40_repeat_dom_sf"/>
</dbReference>